<comment type="subcellular location">
    <subcellularLocation>
        <location evidence="2">Chromosome</location>
    </subcellularLocation>
    <subcellularLocation>
        <location evidence="1">Nucleus</location>
    </subcellularLocation>
</comment>
<dbReference type="EMBL" id="BPQB01000009">
    <property type="protein sequence ID" value="GJE88371.1"/>
    <property type="molecule type" value="Genomic_DNA"/>
</dbReference>
<dbReference type="Proteomes" id="UP000703269">
    <property type="component" value="Unassembled WGS sequence"/>
</dbReference>
<dbReference type="GO" id="GO:0000724">
    <property type="term" value="P:double-strand break repair via homologous recombination"/>
    <property type="evidence" value="ECO:0007669"/>
    <property type="project" value="TreeGrafter"/>
</dbReference>
<evidence type="ECO:0000313" key="16">
    <source>
        <dbReference type="Proteomes" id="UP000703269"/>
    </source>
</evidence>
<evidence type="ECO:0000256" key="3">
    <source>
        <dbReference type="ARBA" id="ARBA00006793"/>
    </source>
</evidence>
<reference evidence="15 16" key="1">
    <citation type="submission" date="2021-08" db="EMBL/GenBank/DDBJ databases">
        <title>Draft Genome Sequence of Phanerochaete sordida strain YK-624.</title>
        <authorList>
            <person name="Mori T."/>
            <person name="Dohra H."/>
            <person name="Suzuki T."/>
            <person name="Kawagishi H."/>
            <person name="Hirai H."/>
        </authorList>
    </citation>
    <scope>NUCLEOTIDE SEQUENCE [LARGE SCALE GENOMIC DNA]</scope>
    <source>
        <strain evidence="15 16">YK-624</strain>
    </source>
</reference>
<keyword evidence="10" id="KW-0234">DNA repair</keyword>
<feature type="compositionally biased region" description="Acidic residues" evidence="13">
    <location>
        <begin position="49"/>
        <end position="68"/>
    </location>
</feature>
<organism evidence="15 16">
    <name type="scientific">Phanerochaete sordida</name>
    <dbReference type="NCBI Taxonomy" id="48140"/>
    <lineage>
        <taxon>Eukaryota</taxon>
        <taxon>Fungi</taxon>
        <taxon>Dikarya</taxon>
        <taxon>Basidiomycota</taxon>
        <taxon>Agaricomycotina</taxon>
        <taxon>Agaricomycetes</taxon>
        <taxon>Polyporales</taxon>
        <taxon>Phanerochaetaceae</taxon>
        <taxon>Phanerochaete</taxon>
    </lineage>
</organism>
<keyword evidence="7" id="KW-0067">ATP-binding</keyword>
<dbReference type="GO" id="GO:0035861">
    <property type="term" value="C:site of double-strand break"/>
    <property type="evidence" value="ECO:0007669"/>
    <property type="project" value="TreeGrafter"/>
</dbReference>
<proteinExistence type="inferred from homology"/>
<keyword evidence="11" id="KW-0539">Nucleus</keyword>
<keyword evidence="4" id="KW-0158">Chromosome</keyword>
<keyword evidence="6" id="KW-0227">DNA damage</keyword>
<accession>A0A9P3G4Y3</accession>
<feature type="region of interest" description="Disordered" evidence="13">
    <location>
        <begin position="1"/>
        <end position="77"/>
    </location>
</feature>
<evidence type="ECO:0000256" key="1">
    <source>
        <dbReference type="ARBA" id="ARBA00004123"/>
    </source>
</evidence>
<evidence type="ECO:0000256" key="8">
    <source>
        <dbReference type="ARBA" id="ARBA00023054"/>
    </source>
</evidence>
<keyword evidence="5" id="KW-0547">Nucleotide-binding</keyword>
<dbReference type="GO" id="GO:0030915">
    <property type="term" value="C:Smc5-Smc6 complex"/>
    <property type="evidence" value="ECO:0007669"/>
    <property type="project" value="TreeGrafter"/>
</dbReference>
<dbReference type="OrthoDB" id="10072614at2759"/>
<dbReference type="SUPFAM" id="SSF52540">
    <property type="entry name" value="P-loop containing nucleoside triphosphate hydrolases"/>
    <property type="match status" value="1"/>
</dbReference>
<feature type="coiled-coil region" evidence="12">
    <location>
        <begin position="724"/>
        <end position="857"/>
    </location>
</feature>
<dbReference type="GO" id="GO:0005524">
    <property type="term" value="F:ATP binding"/>
    <property type="evidence" value="ECO:0007669"/>
    <property type="project" value="UniProtKB-KW"/>
</dbReference>
<dbReference type="Gene3D" id="3.40.50.300">
    <property type="entry name" value="P-loop containing nucleotide triphosphate hydrolases"/>
    <property type="match status" value="2"/>
</dbReference>
<name>A0A9P3G4Y3_9APHY</name>
<dbReference type="InterPro" id="IPR027417">
    <property type="entry name" value="P-loop_NTPase"/>
</dbReference>
<evidence type="ECO:0000256" key="9">
    <source>
        <dbReference type="ARBA" id="ARBA00023172"/>
    </source>
</evidence>
<evidence type="ECO:0000259" key="14">
    <source>
        <dbReference type="Pfam" id="PF02463"/>
    </source>
</evidence>
<evidence type="ECO:0000256" key="6">
    <source>
        <dbReference type="ARBA" id="ARBA00022763"/>
    </source>
</evidence>
<dbReference type="InterPro" id="IPR003395">
    <property type="entry name" value="RecF/RecN/SMC_N"/>
</dbReference>
<evidence type="ECO:0000256" key="10">
    <source>
        <dbReference type="ARBA" id="ARBA00023204"/>
    </source>
</evidence>
<keyword evidence="8 12" id="KW-0175">Coiled coil</keyword>
<evidence type="ECO:0000256" key="2">
    <source>
        <dbReference type="ARBA" id="ARBA00004286"/>
    </source>
</evidence>
<evidence type="ECO:0000256" key="11">
    <source>
        <dbReference type="ARBA" id="ARBA00023242"/>
    </source>
</evidence>
<dbReference type="Pfam" id="PF02463">
    <property type="entry name" value="SMC_N"/>
    <property type="match status" value="1"/>
</dbReference>
<dbReference type="AlphaFoldDB" id="A0A9P3G4Y3"/>
<comment type="caution">
    <text evidence="15">The sequence shown here is derived from an EMBL/GenBank/DDBJ whole genome shotgun (WGS) entry which is preliminary data.</text>
</comment>
<dbReference type="PANTHER" id="PTHR19306">
    <property type="entry name" value="STRUCTURAL MAINTENANCE OF CHROMOSOMES 5,6 SMC5, SMC6"/>
    <property type="match status" value="1"/>
</dbReference>
<evidence type="ECO:0000256" key="5">
    <source>
        <dbReference type="ARBA" id="ARBA00022741"/>
    </source>
</evidence>
<feature type="domain" description="RecF/RecN/SMC N-terminal" evidence="14">
    <location>
        <begin position="108"/>
        <end position="1126"/>
    </location>
</feature>
<keyword evidence="9" id="KW-0233">DNA recombination</keyword>
<evidence type="ECO:0000256" key="12">
    <source>
        <dbReference type="SAM" id="Coils"/>
    </source>
</evidence>
<sequence length="1143" mass="130534">MPPKRRAVTVDSDADEDTPQTSKRARTGGDNHGVPVATTSRTRARRDEDAEEDNDEPIVVDEEEDAQEDAPPNAADEEKFEVQHEEMIRAKVMNQGKHQGSIADMGIIEKLELHQFMCHKYLEFTFGPQINFIIGHNGSGKSAVLSALTVALGGKANVTGRGAGLKSFIREGQSASEVTVMLKNQGEDAYKHDVYGDTIVITRRFTKEGSSSYKIKSKDGKVVSTKRDELSAICDHMNIQVDNPMNILTQDSARQFLSASQPGDKYKFFLRGTQLSQLSEEYSTCLENISQTQKVLKAKSEVIPDLEEQFRDASARLKEAKKARDLMHRVDDLKKELAWAHVTVKEKELHDKIKEQEKLRGRLTKVEQHIQEAERAELVAADNVVEAEKNLEALGDIEDLQNQSKELQAQINEGKRKLKAIKDDERQINTEKVANDKTIKQLQRQIEDEQRKLDEFSHDKKQVAQRKLEEATEQYKAATQRLEDLRRDRERAEQEVQDTRNENNKLRNDLGQQQREIESFQSQLDMLSQRERNKLAPFGSNMEHVLADIAKTQWYGRPPVGPFGQFVRVRDDAWAPLMRVRIGNLMSAFAVTDARDRKTLEGILKRRGNPHPQIVISEVDLFDYSHGEPPQGFMTPLRAIEVSDQWVLRLLINSASIEAMLIAHTRAEADERLRELGQGVAWTSDAFTVERYRSGGGSSKLAPMLHSQDRRHQLFTGNDIVADRRIWQDRLRDAEAKYQQISSDLNEAGQKGRNLERRVGELKRQESQLQHEIRNIKATRDALQEEANEQLPVGVQALKQTLAEVEEAQESLMAQFRDVAQRSALEGQAQLPIIDALNKVKAQIREYEDRRSELLGAVEERVKERMEAQKNKTYWAKKLEEEQTKVDAAGEVVGVLQAEHEEWANKAQQFCERIESNRSVTDLKRELESVSTALKEREKKQGASVEHMAIEVNKRENALTNAKRELRTMLQLNKSLRKSIRLRLARWHEFRRHIALRCKIYFSYHLSNRGYFGKVIFDHVAGTLQLKVQTDDQMGTQGGNREKDPRSLSGGEKSFSTICLLLSLWESIGCPIRCLDEFDVFMDAVNRRISMRMMIDTANASDRKQYILITPQDMTNIQIGNTVRVHRMSDPERGQGLLSFRGQ</sequence>
<feature type="coiled-coil region" evidence="12">
    <location>
        <begin position="920"/>
        <end position="979"/>
    </location>
</feature>
<keyword evidence="16" id="KW-1185">Reference proteome</keyword>
<feature type="region of interest" description="Disordered" evidence="13">
    <location>
        <begin position="1031"/>
        <end position="1052"/>
    </location>
</feature>
<evidence type="ECO:0000256" key="4">
    <source>
        <dbReference type="ARBA" id="ARBA00022454"/>
    </source>
</evidence>
<gene>
    <name evidence="15" type="ORF">PsYK624_044540</name>
</gene>
<dbReference type="GO" id="GO:0005634">
    <property type="term" value="C:nucleus"/>
    <property type="evidence" value="ECO:0007669"/>
    <property type="project" value="UniProtKB-SubCell"/>
</dbReference>
<comment type="similarity">
    <text evidence="3">Belongs to the SMC family. SMC6 subfamily.</text>
</comment>
<evidence type="ECO:0000313" key="15">
    <source>
        <dbReference type="EMBL" id="GJE88371.1"/>
    </source>
</evidence>
<evidence type="ECO:0000256" key="13">
    <source>
        <dbReference type="SAM" id="MobiDB-lite"/>
    </source>
</evidence>
<protein>
    <recommendedName>
        <fullName evidence="14">RecF/RecN/SMC N-terminal domain-containing protein</fullName>
    </recommendedName>
</protein>
<dbReference type="PANTHER" id="PTHR19306:SF6">
    <property type="entry name" value="STRUCTURAL MAINTENANCE OF CHROMOSOMES PROTEIN 6"/>
    <property type="match status" value="1"/>
</dbReference>
<feature type="coiled-coil region" evidence="12">
    <location>
        <begin position="356"/>
        <end position="530"/>
    </location>
</feature>
<dbReference type="GO" id="GO:0003697">
    <property type="term" value="F:single-stranded DNA binding"/>
    <property type="evidence" value="ECO:0007669"/>
    <property type="project" value="TreeGrafter"/>
</dbReference>
<evidence type="ECO:0000256" key="7">
    <source>
        <dbReference type="ARBA" id="ARBA00022840"/>
    </source>
</evidence>
<dbReference type="GO" id="GO:0003684">
    <property type="term" value="F:damaged DNA binding"/>
    <property type="evidence" value="ECO:0007669"/>
    <property type="project" value="TreeGrafter"/>
</dbReference>